<dbReference type="Pfam" id="PF13539">
    <property type="entry name" value="Peptidase_M15_4"/>
    <property type="match status" value="1"/>
</dbReference>
<sequence>MMNDFHFSQASENNLYGVHPDLVRVVRLALSHSTLDFSVIEGLRDPVRQQELVNRGKSQTLNSRHLTGHAVDLAPWVNNTIPWEDWTAFAMVADAMKQAAATLGIPLTWGGDWKMRDGPHFELPRKDYS</sequence>
<comment type="caution">
    <text evidence="2">The sequence shown here is derived from an EMBL/GenBank/DDBJ whole genome shotgun (WGS) entry which is preliminary data.</text>
</comment>
<name>A0ABW9F4E3_9GAMM</name>
<evidence type="ECO:0000313" key="2">
    <source>
        <dbReference type="EMBL" id="MFM1348913.1"/>
    </source>
</evidence>
<dbReference type="RefSeq" id="WP_408573745.1">
    <property type="nucleotide sequence ID" value="NZ_JBBEST010000018.1"/>
</dbReference>
<keyword evidence="3" id="KW-1185">Reference proteome</keyword>
<evidence type="ECO:0000313" key="3">
    <source>
        <dbReference type="Proteomes" id="UP001629523"/>
    </source>
</evidence>
<dbReference type="Gene3D" id="3.30.1380.10">
    <property type="match status" value="1"/>
</dbReference>
<dbReference type="Proteomes" id="UP001629523">
    <property type="component" value="Unassembled WGS sequence"/>
</dbReference>
<gene>
    <name evidence="2" type="ORF">WFP14_20465</name>
</gene>
<proteinExistence type="predicted"/>
<dbReference type="SUPFAM" id="SSF55166">
    <property type="entry name" value="Hedgehog/DD-peptidase"/>
    <property type="match status" value="1"/>
</dbReference>
<accession>A0ABW9F4E3</accession>
<organism evidence="2 3">
    <name type="scientific">Yersinia proxima</name>
    <dbReference type="NCBI Taxonomy" id="2890316"/>
    <lineage>
        <taxon>Bacteria</taxon>
        <taxon>Pseudomonadati</taxon>
        <taxon>Pseudomonadota</taxon>
        <taxon>Gammaproteobacteria</taxon>
        <taxon>Enterobacterales</taxon>
        <taxon>Yersiniaceae</taxon>
        <taxon>Yersinia</taxon>
    </lineage>
</organism>
<reference evidence="2 3" key="1">
    <citation type="journal article" date="2024" name="Infect. Genet. Evol.">
        <title>Characteristics and comparative genome analysis of Yersinia enterocolitica and related species associated with human infections in Switzerland 2019-2023.</title>
        <authorList>
            <person name="Stevens M.J.A."/>
            <person name="Horlbog J.A."/>
            <person name="Diethelm A."/>
            <person name="Stephan R."/>
            <person name="Nuesch-Inderbinen M."/>
        </authorList>
    </citation>
    <scope>NUCLEOTIDE SEQUENCE [LARGE SCALE GENOMIC DNA]</scope>
    <source>
        <strain evidence="2 3">N20-0302</strain>
    </source>
</reference>
<feature type="domain" description="Peptidase M15C" evidence="1">
    <location>
        <begin position="58"/>
        <end position="123"/>
    </location>
</feature>
<dbReference type="CDD" id="cd14845">
    <property type="entry name" value="L-Ala-D-Glu_peptidase_like"/>
    <property type="match status" value="1"/>
</dbReference>
<protein>
    <submittedName>
        <fullName evidence="2">M15 family metallopeptidase</fullName>
    </submittedName>
</protein>
<dbReference type="InterPro" id="IPR009045">
    <property type="entry name" value="Zn_M74/Hedgehog-like"/>
</dbReference>
<dbReference type="InterPro" id="IPR039561">
    <property type="entry name" value="Peptidase_M15C"/>
</dbReference>
<evidence type="ECO:0000259" key="1">
    <source>
        <dbReference type="Pfam" id="PF13539"/>
    </source>
</evidence>
<dbReference type="EMBL" id="JBBEST010000018">
    <property type="protein sequence ID" value="MFM1348913.1"/>
    <property type="molecule type" value="Genomic_DNA"/>
</dbReference>